<evidence type="ECO:0000313" key="1">
    <source>
        <dbReference type="EMBL" id="OJT07583.1"/>
    </source>
</evidence>
<evidence type="ECO:0000313" key="2">
    <source>
        <dbReference type="Proteomes" id="UP000184267"/>
    </source>
</evidence>
<dbReference type="Proteomes" id="UP000184267">
    <property type="component" value="Unassembled WGS sequence"/>
</dbReference>
<reference evidence="1 2" key="1">
    <citation type="submission" date="2016-10" db="EMBL/GenBank/DDBJ databases">
        <title>Genome sequence of the basidiomycete white-rot fungus Trametes pubescens.</title>
        <authorList>
            <person name="Makela M.R."/>
            <person name="Granchi Z."/>
            <person name="Peng M."/>
            <person name="De Vries R.P."/>
            <person name="Grigoriev I."/>
            <person name="Riley R."/>
            <person name="Hilden K."/>
        </authorList>
    </citation>
    <scope>NUCLEOTIDE SEQUENCE [LARGE SCALE GENOMIC DNA]</scope>
    <source>
        <strain evidence="1 2">FBCC735</strain>
    </source>
</reference>
<gene>
    <name evidence="1" type="ORF">TRAPUB_1553</name>
</gene>
<accession>A0A1M2VJ74</accession>
<protein>
    <submittedName>
        <fullName evidence="1">Uncharacterized protein</fullName>
    </submittedName>
</protein>
<dbReference type="AlphaFoldDB" id="A0A1M2VJ74"/>
<sequence length="62" mass="6798">MRSSSLGQVVSKSIGRGKDSTFVFKMLSNIALGRGDTERTIRRFRVDAGSLHEGSLAEYAHL</sequence>
<proteinExistence type="predicted"/>
<comment type="caution">
    <text evidence="1">The sequence shown here is derived from an EMBL/GenBank/DDBJ whole genome shotgun (WGS) entry which is preliminary data.</text>
</comment>
<keyword evidence="2" id="KW-1185">Reference proteome</keyword>
<name>A0A1M2VJ74_TRAPU</name>
<organism evidence="1 2">
    <name type="scientific">Trametes pubescens</name>
    <name type="common">White-rot fungus</name>
    <dbReference type="NCBI Taxonomy" id="154538"/>
    <lineage>
        <taxon>Eukaryota</taxon>
        <taxon>Fungi</taxon>
        <taxon>Dikarya</taxon>
        <taxon>Basidiomycota</taxon>
        <taxon>Agaricomycotina</taxon>
        <taxon>Agaricomycetes</taxon>
        <taxon>Polyporales</taxon>
        <taxon>Polyporaceae</taxon>
        <taxon>Trametes</taxon>
    </lineage>
</organism>
<dbReference type="EMBL" id="MNAD01001167">
    <property type="protein sequence ID" value="OJT07583.1"/>
    <property type="molecule type" value="Genomic_DNA"/>
</dbReference>